<dbReference type="GO" id="GO:0005874">
    <property type="term" value="C:microtubule"/>
    <property type="evidence" value="ECO:0007669"/>
    <property type="project" value="UniProtKB-KW"/>
</dbReference>
<comment type="subcellular location">
    <subcellularLocation>
        <location evidence="1">Cytoplasm</location>
        <location evidence="1">Cytoskeleton</location>
    </subcellularLocation>
</comment>
<evidence type="ECO:0000313" key="10">
    <source>
        <dbReference type="Proteomes" id="UP000310158"/>
    </source>
</evidence>
<dbReference type="InterPro" id="IPR042241">
    <property type="entry name" value="GCP_C_sf"/>
</dbReference>
<evidence type="ECO:0000256" key="3">
    <source>
        <dbReference type="ARBA" id="ARBA00022490"/>
    </source>
</evidence>
<dbReference type="AlphaFoldDB" id="A0A4S4M3P3"/>
<evidence type="ECO:0000256" key="6">
    <source>
        <dbReference type="SAM" id="MobiDB-lite"/>
    </source>
</evidence>
<dbReference type="GO" id="GO:0051011">
    <property type="term" value="F:microtubule minus-end binding"/>
    <property type="evidence" value="ECO:0007669"/>
    <property type="project" value="TreeGrafter"/>
</dbReference>
<name>A0A4S4M3P3_9AGAM</name>
<organism evidence="9 10">
    <name type="scientific">Bondarzewia mesenterica</name>
    <dbReference type="NCBI Taxonomy" id="1095465"/>
    <lineage>
        <taxon>Eukaryota</taxon>
        <taxon>Fungi</taxon>
        <taxon>Dikarya</taxon>
        <taxon>Basidiomycota</taxon>
        <taxon>Agaricomycotina</taxon>
        <taxon>Agaricomycetes</taxon>
        <taxon>Russulales</taxon>
        <taxon>Bondarzewiaceae</taxon>
        <taxon>Bondarzewia</taxon>
    </lineage>
</organism>
<dbReference type="Pfam" id="PF17681">
    <property type="entry name" value="GCP_N_terminal"/>
    <property type="match status" value="1"/>
</dbReference>
<dbReference type="InterPro" id="IPR040457">
    <property type="entry name" value="GCP_C"/>
</dbReference>
<dbReference type="EMBL" id="SGPL01000036">
    <property type="protein sequence ID" value="THH19786.1"/>
    <property type="molecule type" value="Genomic_DNA"/>
</dbReference>
<comment type="similarity">
    <text evidence="2">Belongs to the TUBGCP family.</text>
</comment>
<dbReference type="InterPro" id="IPR041470">
    <property type="entry name" value="GCP_N"/>
</dbReference>
<evidence type="ECO:0000313" key="9">
    <source>
        <dbReference type="EMBL" id="THH19786.1"/>
    </source>
</evidence>
<evidence type="ECO:0000259" key="8">
    <source>
        <dbReference type="Pfam" id="PF17681"/>
    </source>
</evidence>
<feature type="domain" description="Gamma tubulin complex component protein N-terminal" evidence="8">
    <location>
        <begin position="167"/>
        <end position="522"/>
    </location>
</feature>
<evidence type="ECO:0000259" key="7">
    <source>
        <dbReference type="Pfam" id="PF04130"/>
    </source>
</evidence>
<dbReference type="GO" id="GO:0051225">
    <property type="term" value="P:spindle assembly"/>
    <property type="evidence" value="ECO:0007669"/>
    <property type="project" value="TreeGrafter"/>
</dbReference>
<evidence type="ECO:0000256" key="4">
    <source>
        <dbReference type="ARBA" id="ARBA00022701"/>
    </source>
</evidence>
<keyword evidence="10" id="KW-1185">Reference proteome</keyword>
<dbReference type="GO" id="GO:0000278">
    <property type="term" value="P:mitotic cell cycle"/>
    <property type="evidence" value="ECO:0007669"/>
    <property type="project" value="TreeGrafter"/>
</dbReference>
<dbReference type="InterPro" id="IPR007259">
    <property type="entry name" value="GCP"/>
</dbReference>
<dbReference type="Proteomes" id="UP000310158">
    <property type="component" value="Unassembled WGS sequence"/>
</dbReference>
<feature type="region of interest" description="Disordered" evidence="6">
    <location>
        <begin position="111"/>
        <end position="145"/>
    </location>
</feature>
<dbReference type="GO" id="GO:0043015">
    <property type="term" value="F:gamma-tubulin binding"/>
    <property type="evidence" value="ECO:0007669"/>
    <property type="project" value="InterPro"/>
</dbReference>
<evidence type="ECO:0000256" key="1">
    <source>
        <dbReference type="ARBA" id="ARBA00004245"/>
    </source>
</evidence>
<dbReference type="PANTHER" id="PTHR19302:SF14">
    <property type="entry name" value="GAMMA-TUBULIN COMPLEX COMPONENT 3"/>
    <property type="match status" value="1"/>
</dbReference>
<protein>
    <submittedName>
        <fullName evidence="9">Uncharacterized protein</fullName>
    </submittedName>
</protein>
<keyword evidence="4" id="KW-0493">Microtubule</keyword>
<dbReference type="GO" id="GO:0044732">
    <property type="term" value="C:mitotic spindle pole body"/>
    <property type="evidence" value="ECO:0007669"/>
    <property type="project" value="TreeGrafter"/>
</dbReference>
<dbReference type="GO" id="GO:0007020">
    <property type="term" value="P:microtubule nucleation"/>
    <property type="evidence" value="ECO:0007669"/>
    <property type="project" value="InterPro"/>
</dbReference>
<dbReference type="PANTHER" id="PTHR19302">
    <property type="entry name" value="GAMMA TUBULIN COMPLEX PROTEIN"/>
    <property type="match status" value="1"/>
</dbReference>
<keyword evidence="5" id="KW-0206">Cytoskeleton</keyword>
<dbReference type="GO" id="GO:0000922">
    <property type="term" value="C:spindle pole"/>
    <property type="evidence" value="ECO:0007669"/>
    <property type="project" value="InterPro"/>
</dbReference>
<sequence>MPASKPSLEPLIWSLVPQARHNDSLTKDLIEHCEDILNSHIGQYRETDIGHLTELVKRHLLQTHPDGVSSLQFTNLLSRLLEQPVLNRKYASLLFLHTLASSSETPALKSSFLPSLAPPPPSRATLSPSSAEVTHSTRTSKGKSKAELLRDYRAKTGRPHVPEELLLRDTLYLLQGISGKYVRFSAEDEEKKLKLIFVEDSHCIIPAPTKGLIHRLSEVGHLYTLVDGFVRDREGKAGVGMIEQSLCHHLQSQLTEYYRLIAVLESQMAMSLKALDSDDRNSRTRSAEELDIRAEESGLTLKRLDVWVNEWRLRMRMMSVCVEAARDTHGGALVNLIHGYTENGDPFVRHFTDQLLEEVSNPFFGTLHKWLFSGELYDPYSEFFVIVDPELAHLQYMHPSALSDGFGQPSGDGGFGGLSGDGEDMSGEKESGLRLWESKYQFRKEMLPTFVGEGFGRKILSTGKSLNFIRYSCHDSDWVATREKLSNTGGTMKYSDISGLERSIDIAYRIASQRLFDIFFEKFRLLDHLRALKNYMLLGHGDFAYQLMEALGPSLSRPANTLYRHNLTATLETAIRASNAQNDPPDVLRRLDARMMEYTHGEIGWDVFTLEYKVDAPLDTVLHADAMIKYLKLFSHLWKMKRIEITLTKGWMRIASGTRTFIHIPELEQEWHQIRIVVAEMIHFIRQMEAYCQLEVIDISWKGLLDFINEKEGDLDALIEAHRTYLDKTVKKILLLSPKAGREENLLNQVRDAFTIILQFREATDNFYNYCLTESARRDTERDEHRGVYTGFERHRTESASTDQLPRILEQVKEYGAAFSEKVQGIVHSLQSHADLDCRFLAIRLSFSDFYKSKKDAQLQQRS</sequence>
<accession>A0A4S4M3P3</accession>
<feature type="domain" description="Gamma tubulin complex component C-terminal" evidence="7">
    <location>
        <begin position="525"/>
        <end position="851"/>
    </location>
</feature>
<evidence type="ECO:0000256" key="5">
    <source>
        <dbReference type="ARBA" id="ARBA00023212"/>
    </source>
</evidence>
<gene>
    <name evidence="9" type="ORF">EW146_g1466</name>
</gene>
<dbReference type="Gene3D" id="1.20.120.1900">
    <property type="entry name" value="Gamma-tubulin complex, C-terminal domain"/>
    <property type="match status" value="1"/>
</dbReference>
<dbReference type="GO" id="GO:0000930">
    <property type="term" value="C:gamma-tubulin complex"/>
    <property type="evidence" value="ECO:0007669"/>
    <property type="project" value="UniProtKB-ARBA"/>
</dbReference>
<dbReference type="GO" id="GO:0031122">
    <property type="term" value="P:cytoplasmic microtubule organization"/>
    <property type="evidence" value="ECO:0007669"/>
    <property type="project" value="TreeGrafter"/>
</dbReference>
<dbReference type="GO" id="GO:0051321">
    <property type="term" value="P:meiotic cell cycle"/>
    <property type="evidence" value="ECO:0007669"/>
    <property type="project" value="TreeGrafter"/>
</dbReference>
<keyword evidence="3" id="KW-0963">Cytoplasm</keyword>
<proteinExistence type="inferred from homology"/>
<dbReference type="OrthoDB" id="5860513at2759"/>
<comment type="caution">
    <text evidence="9">The sequence shown here is derived from an EMBL/GenBank/DDBJ whole genome shotgun (WGS) entry which is preliminary data.</text>
</comment>
<dbReference type="Pfam" id="PF04130">
    <property type="entry name" value="GCP_C_terminal"/>
    <property type="match status" value="1"/>
</dbReference>
<reference evidence="9 10" key="1">
    <citation type="submission" date="2019-02" db="EMBL/GenBank/DDBJ databases">
        <title>Genome sequencing of the rare red list fungi Bondarzewia mesenterica.</title>
        <authorList>
            <person name="Buettner E."/>
            <person name="Kellner H."/>
        </authorList>
    </citation>
    <scope>NUCLEOTIDE SEQUENCE [LARGE SCALE GENOMIC DNA]</scope>
    <source>
        <strain evidence="9 10">DSM 108281</strain>
    </source>
</reference>
<evidence type="ECO:0000256" key="2">
    <source>
        <dbReference type="ARBA" id="ARBA00010337"/>
    </source>
</evidence>